<accession>A0A6I3WII2</accession>
<gene>
    <name evidence="1" type="ORF">GNF76_18145</name>
</gene>
<keyword evidence="2" id="KW-1185">Reference proteome</keyword>
<proteinExistence type="predicted"/>
<dbReference type="RefSeq" id="WP_155584501.1">
    <property type="nucleotide sequence ID" value="NZ_JBHSTH010000003.1"/>
</dbReference>
<organism evidence="1 2">
    <name type="scientific">Pseudomonas spelaei</name>
    <dbReference type="NCBI Taxonomy" id="1055469"/>
    <lineage>
        <taxon>Bacteria</taxon>
        <taxon>Pseudomonadati</taxon>
        <taxon>Pseudomonadota</taxon>
        <taxon>Gammaproteobacteria</taxon>
        <taxon>Pseudomonadales</taxon>
        <taxon>Pseudomonadaceae</taxon>
        <taxon>Pseudomonas</taxon>
    </lineage>
</organism>
<dbReference type="EMBL" id="WNNK01000015">
    <property type="protein sequence ID" value="MUF06276.1"/>
    <property type="molecule type" value="Genomic_DNA"/>
</dbReference>
<comment type="caution">
    <text evidence="1">The sequence shown here is derived from an EMBL/GenBank/DDBJ whole genome shotgun (WGS) entry which is preliminary data.</text>
</comment>
<evidence type="ECO:0000313" key="2">
    <source>
        <dbReference type="Proteomes" id="UP000438196"/>
    </source>
</evidence>
<protein>
    <submittedName>
        <fullName evidence="1">Uncharacterized protein</fullName>
    </submittedName>
</protein>
<sequence length="133" mass="14603">MSTGKTIIGKEQAEKYHATGTSDISIFVNGRTHSFVATRFSASRAFVEMESHDESIFIDYGGDLGPGEHELTAKDLHVIYRDPPGHTFNRVTDGTLKVVVVGNTFKATLQNLRLLELDGETTARLSGTYTINL</sequence>
<name>A0A6I3WII2_9PSED</name>
<dbReference type="Proteomes" id="UP000438196">
    <property type="component" value="Unassembled WGS sequence"/>
</dbReference>
<reference evidence="1 2" key="1">
    <citation type="submission" date="2019-11" db="EMBL/GenBank/DDBJ databases">
        <title>Pseudomonas karstica sp. nov. and Pseudomonas spelaei sp. nov. from karst caves.</title>
        <authorList>
            <person name="Zeman M."/>
        </authorList>
    </citation>
    <scope>NUCLEOTIDE SEQUENCE [LARGE SCALE GENOMIC DNA]</scope>
    <source>
        <strain evidence="1 2">CCM 7893</strain>
    </source>
</reference>
<dbReference type="AlphaFoldDB" id="A0A6I3WII2"/>
<evidence type="ECO:0000313" key="1">
    <source>
        <dbReference type="EMBL" id="MUF06276.1"/>
    </source>
</evidence>